<evidence type="ECO:0000313" key="1">
    <source>
        <dbReference type="EMBL" id="KAI8539136.1"/>
    </source>
</evidence>
<dbReference type="Proteomes" id="UP001062846">
    <property type="component" value="Chromosome 9"/>
</dbReference>
<comment type="caution">
    <text evidence="1">The sequence shown here is derived from an EMBL/GenBank/DDBJ whole genome shotgun (WGS) entry which is preliminary data.</text>
</comment>
<keyword evidence="2" id="KW-1185">Reference proteome</keyword>
<organism evidence="1 2">
    <name type="scientific">Rhododendron molle</name>
    <name type="common">Chinese azalea</name>
    <name type="synonym">Azalea mollis</name>
    <dbReference type="NCBI Taxonomy" id="49168"/>
    <lineage>
        <taxon>Eukaryota</taxon>
        <taxon>Viridiplantae</taxon>
        <taxon>Streptophyta</taxon>
        <taxon>Embryophyta</taxon>
        <taxon>Tracheophyta</taxon>
        <taxon>Spermatophyta</taxon>
        <taxon>Magnoliopsida</taxon>
        <taxon>eudicotyledons</taxon>
        <taxon>Gunneridae</taxon>
        <taxon>Pentapetalae</taxon>
        <taxon>asterids</taxon>
        <taxon>Ericales</taxon>
        <taxon>Ericaceae</taxon>
        <taxon>Ericoideae</taxon>
        <taxon>Rhodoreae</taxon>
        <taxon>Rhododendron</taxon>
    </lineage>
</organism>
<sequence>MRKLRLVYSDPDATDSSSDEDDRSKTGNKRLVRLIDLADVKVPRELIPPKKRHRVSANSNGNNNNNNSNRPSRSPYVGVRQRRWGSWAAEIRNPFTKTRVWLGTFGSAEDARAAYLAKRLEFDAAALAAKPKAEIDSDCSVDVGSSNSSNSVSGTDSGDCNGLGLIASMIIDKNGFLVGKFSHMDDLRICDDVEEGTSAA</sequence>
<accession>A0ACC0MEZ5</accession>
<name>A0ACC0MEZ5_RHOML</name>
<protein>
    <submittedName>
        <fullName evidence="1">Uncharacterized protein</fullName>
    </submittedName>
</protein>
<dbReference type="EMBL" id="CM046396">
    <property type="protein sequence ID" value="KAI8539136.1"/>
    <property type="molecule type" value="Genomic_DNA"/>
</dbReference>
<evidence type="ECO:0000313" key="2">
    <source>
        <dbReference type="Proteomes" id="UP001062846"/>
    </source>
</evidence>
<proteinExistence type="predicted"/>
<reference evidence="1" key="1">
    <citation type="submission" date="2022-02" db="EMBL/GenBank/DDBJ databases">
        <title>Plant Genome Project.</title>
        <authorList>
            <person name="Zhang R.-G."/>
        </authorList>
    </citation>
    <scope>NUCLEOTIDE SEQUENCE</scope>
    <source>
        <strain evidence="1">AT1</strain>
    </source>
</reference>
<gene>
    <name evidence="1" type="ORF">RHMOL_Rhmol09G0157700</name>
</gene>